<comment type="caution">
    <text evidence="2">The sequence shown here is derived from an EMBL/GenBank/DDBJ whole genome shotgun (WGS) entry which is preliminary data.</text>
</comment>
<dbReference type="Proteomes" id="UP000566071">
    <property type="component" value="Unassembled WGS sequence"/>
</dbReference>
<dbReference type="Pfam" id="PF00144">
    <property type="entry name" value="Beta-lactamase"/>
    <property type="match status" value="1"/>
</dbReference>
<protein>
    <submittedName>
        <fullName evidence="2">Beta-lactamase family protein</fullName>
    </submittedName>
</protein>
<keyword evidence="3" id="KW-1185">Reference proteome</keyword>
<reference evidence="2 3" key="1">
    <citation type="submission" date="2020-05" db="EMBL/GenBank/DDBJ databases">
        <authorList>
            <person name="Khan S.A."/>
            <person name="Jeon C.O."/>
            <person name="Chun B.H."/>
        </authorList>
    </citation>
    <scope>NUCLEOTIDE SEQUENCE [LARGE SCALE GENOMIC DNA]</scope>
    <source>
        <strain evidence="2 3">S1162</strain>
    </source>
</reference>
<dbReference type="InterPro" id="IPR050491">
    <property type="entry name" value="AmpC-like"/>
</dbReference>
<evidence type="ECO:0000259" key="1">
    <source>
        <dbReference type="Pfam" id="PF00144"/>
    </source>
</evidence>
<dbReference type="EMBL" id="JABFCR010000012">
    <property type="protein sequence ID" value="NNU33515.1"/>
    <property type="molecule type" value="Genomic_DNA"/>
</dbReference>
<dbReference type="InterPro" id="IPR001466">
    <property type="entry name" value="Beta-lactam-related"/>
</dbReference>
<dbReference type="SUPFAM" id="SSF56601">
    <property type="entry name" value="beta-lactamase/transpeptidase-like"/>
    <property type="match status" value="1"/>
</dbReference>
<sequence length="286" mass="32053">MCTYAQKEVKSKLDSIMQLANSRGIFNGNILVAQKGKIIYENSPGYADGSKNKMLTPAFKFDIGSVSKEFNGAAIMLLQQRGQLSLDDPINKYLPDLPPWAAKVKIRHLLTYTSGIPIFAPLATEGDSLINANLHSLKALQFEPGTAYIYNHYNVYLQMRIVEKVSGKTYKEYITQNIFKPLGMDGAVVDLSPDDPQMAMAFDQNFKNSPYIQNMTGWVRLTARDLYKWSVALNQNKLLNKASFTQLAYNFPNGESSIGTVGFSNDMAWHRHRGQTAITRPCFTVT</sequence>
<gene>
    <name evidence="2" type="ORF">HK413_03945</name>
</gene>
<proteinExistence type="predicted"/>
<accession>A0ABX1W3F1</accession>
<dbReference type="PANTHER" id="PTHR46825:SF9">
    <property type="entry name" value="BETA-LACTAMASE-RELATED DOMAIN-CONTAINING PROTEIN"/>
    <property type="match status" value="1"/>
</dbReference>
<name>A0ABX1W3F1_9SPHI</name>
<organism evidence="2 3">
    <name type="scientific">Mucilaginibacter humi</name>
    <dbReference type="NCBI Taxonomy" id="2732510"/>
    <lineage>
        <taxon>Bacteria</taxon>
        <taxon>Pseudomonadati</taxon>
        <taxon>Bacteroidota</taxon>
        <taxon>Sphingobacteriia</taxon>
        <taxon>Sphingobacteriales</taxon>
        <taxon>Sphingobacteriaceae</taxon>
        <taxon>Mucilaginibacter</taxon>
    </lineage>
</organism>
<evidence type="ECO:0000313" key="2">
    <source>
        <dbReference type="EMBL" id="NNU33515.1"/>
    </source>
</evidence>
<dbReference type="InterPro" id="IPR012338">
    <property type="entry name" value="Beta-lactam/transpept-like"/>
</dbReference>
<feature type="domain" description="Beta-lactamase-related" evidence="1">
    <location>
        <begin position="21"/>
        <end position="256"/>
    </location>
</feature>
<dbReference type="PANTHER" id="PTHR46825">
    <property type="entry name" value="D-ALANYL-D-ALANINE-CARBOXYPEPTIDASE/ENDOPEPTIDASE AMPH"/>
    <property type="match status" value="1"/>
</dbReference>
<dbReference type="Gene3D" id="3.40.710.10">
    <property type="entry name" value="DD-peptidase/beta-lactamase superfamily"/>
    <property type="match status" value="1"/>
</dbReference>
<evidence type="ECO:0000313" key="3">
    <source>
        <dbReference type="Proteomes" id="UP000566071"/>
    </source>
</evidence>